<proteinExistence type="predicted"/>
<dbReference type="SUPFAM" id="SSF64288">
    <property type="entry name" value="Chorismate lyase-like"/>
    <property type="match status" value="1"/>
</dbReference>
<dbReference type="HOGENOM" id="CLU_1072638_0_0_11"/>
<reference evidence="1 2" key="1">
    <citation type="submission" date="2011-05" db="EMBL/GenBank/DDBJ databases">
        <title>Complete sequence of chromosome of Frankia symbiont of Datisca glomerata.</title>
        <authorList>
            <consortium name="US DOE Joint Genome Institute"/>
            <person name="Lucas S."/>
            <person name="Han J."/>
            <person name="Lapidus A."/>
            <person name="Cheng J.-F."/>
            <person name="Goodwin L."/>
            <person name="Pitluck S."/>
            <person name="Peters L."/>
            <person name="Mikhailova N."/>
            <person name="Chertkov O."/>
            <person name="Teshima H."/>
            <person name="Han C."/>
            <person name="Tapia R."/>
            <person name="Land M."/>
            <person name="Hauser L."/>
            <person name="Kyrpides N."/>
            <person name="Ivanova N."/>
            <person name="Pagani I."/>
            <person name="Berry A."/>
            <person name="Pawlowski K."/>
            <person name="Persson T."/>
            <person name="Vanden Heuvel B."/>
            <person name="Benson D."/>
            <person name="Woyke T."/>
        </authorList>
    </citation>
    <scope>NUCLEOTIDE SEQUENCE [LARGE SCALE GENOMIC DNA]</scope>
    <source>
        <strain evidence="2">4085684</strain>
    </source>
</reference>
<dbReference type="RefSeq" id="WP_013872934.1">
    <property type="nucleotide sequence ID" value="NC_015656.1"/>
</dbReference>
<evidence type="ECO:0000313" key="2">
    <source>
        <dbReference type="Proteomes" id="UP000001549"/>
    </source>
</evidence>
<gene>
    <name evidence="1" type="ordered locus">FsymDg_1510</name>
</gene>
<organism evidence="1 2">
    <name type="scientific">Candidatus Protofrankia datiscae</name>
    <dbReference type="NCBI Taxonomy" id="2716812"/>
    <lineage>
        <taxon>Bacteria</taxon>
        <taxon>Bacillati</taxon>
        <taxon>Actinomycetota</taxon>
        <taxon>Actinomycetes</taxon>
        <taxon>Frankiales</taxon>
        <taxon>Frankiaceae</taxon>
        <taxon>Protofrankia</taxon>
    </lineage>
</organism>
<evidence type="ECO:0008006" key="3">
    <source>
        <dbReference type="Google" id="ProtNLM"/>
    </source>
</evidence>
<dbReference type="KEGG" id="fsy:FsymDg_1510"/>
<dbReference type="InterPro" id="IPR028978">
    <property type="entry name" value="Chorismate_lyase_/UTRA_dom_sf"/>
</dbReference>
<accession>F8B2Y6</accession>
<dbReference type="Pfam" id="PF01947">
    <property type="entry name" value="Rv2949c-like"/>
    <property type="match status" value="1"/>
</dbReference>
<dbReference type="STRING" id="656024.FsymDg_1510"/>
<dbReference type="eggNOG" id="COG3161">
    <property type="taxonomic scope" value="Bacteria"/>
</dbReference>
<dbReference type="Proteomes" id="UP000001549">
    <property type="component" value="Chromosome"/>
</dbReference>
<sequence>MLSSYEGRISKYSEATANKIIVGEWPAARVGSTPAPVTELSTAEFSTADATAAGALETSPLEQLVLRGDGLTTTSLEILTGRRITVRIRRQQRFPLTTPSQRGYAADIRGVDSGPRFHELAIRTHRDTYADIGLRDLDGSPGDELLVREVLLTSDNGVVHGAASLLAITDRLPADVVRALDTEEPIGRLLMRAALPVVRELRSWGRLPAGDFATHLGSALSAQSRVPARTYRMLDMRTGRPLTLITEWFSPHLFGHDPS</sequence>
<dbReference type="Gene3D" id="3.40.1410.10">
    <property type="entry name" value="Chorismate lyase-like"/>
    <property type="match status" value="1"/>
</dbReference>
<protein>
    <recommendedName>
        <fullName evidence="3">Chorismate lyase</fullName>
    </recommendedName>
</protein>
<dbReference type="AlphaFoldDB" id="F8B2Y6"/>
<evidence type="ECO:0000313" key="1">
    <source>
        <dbReference type="EMBL" id="AEH08970.1"/>
    </source>
</evidence>
<dbReference type="InterPro" id="IPR002800">
    <property type="entry name" value="Rv2949c-like"/>
</dbReference>
<keyword evidence="2" id="KW-1185">Reference proteome</keyword>
<name>F8B2Y6_9ACTN</name>
<dbReference type="EMBL" id="CP002801">
    <property type="protein sequence ID" value="AEH08970.1"/>
    <property type="molecule type" value="Genomic_DNA"/>
</dbReference>